<dbReference type="GO" id="GO:0004177">
    <property type="term" value="F:aminopeptidase activity"/>
    <property type="evidence" value="ECO:0007669"/>
    <property type="project" value="UniProtKB-KW"/>
</dbReference>
<dbReference type="Pfam" id="PF02073">
    <property type="entry name" value="Peptidase_M29"/>
    <property type="match status" value="1"/>
</dbReference>
<dbReference type="PANTHER" id="PTHR34448">
    <property type="entry name" value="AMINOPEPTIDASE"/>
    <property type="match status" value="1"/>
</dbReference>
<dbReference type="Gene3D" id="3.40.1830.10">
    <property type="entry name" value="Thermophilic metalloprotease (M29)"/>
    <property type="match status" value="1"/>
</dbReference>
<sequence>MLTAKLLDKYADVLIWGLDTSRTTPYQPGDNVLVQYDLAGLKLAETLFAKLVDRGLNVVPRMVFTSRMELDFYSRGNDPQLSFIAPGTRELYENLHGSVYIIAPDSLTHLSGVDPKRIAQTAIARKPYRDILTRREEAGQFGWTLCVHPTAEYARCAGLTKKEFTEQVIKACHLRAADPVAEWRRIHKDATTIKEWINALDVEAYHVESANVDLTVTPGLKRRFIGISGHNIPSFELFLSPDWRGTEGVYFADQPSYRNGNLVRGVRLEFREGMVTDVKAEEGEEFVKKQVAMDAGASRLGEFSLTDRRFSRIDRFMANTLFDENFGGEHGNCHVALGSSYSDTYDGDPAELTEARKAELGFNDSALHWDLVNTEPKRVTARLRGGGIKVVYENGQFAC</sequence>
<name>A0A6V8LW28_9BACT</name>
<comment type="cofactor">
    <cofactor evidence="1">
        <name>Co(2+)</name>
        <dbReference type="ChEBI" id="CHEBI:48828"/>
    </cofactor>
</comment>
<keyword evidence="5 10" id="KW-0031">Aminopeptidase</keyword>
<evidence type="ECO:0000256" key="7">
    <source>
        <dbReference type="ARBA" id="ARBA00022723"/>
    </source>
</evidence>
<comment type="caution">
    <text evidence="10">The sequence shown here is derived from an EMBL/GenBank/DDBJ whole genome shotgun (WGS) entry which is preliminary data.</text>
</comment>
<evidence type="ECO:0000256" key="6">
    <source>
        <dbReference type="ARBA" id="ARBA00022670"/>
    </source>
</evidence>
<reference evidence="10 11" key="2">
    <citation type="submission" date="2020-05" db="EMBL/GenBank/DDBJ databases">
        <title>Draft genome sequence of Desulfovibrio sp. strainFSS-1.</title>
        <authorList>
            <person name="Shimoshige H."/>
            <person name="Kobayashi H."/>
            <person name="Maekawa T."/>
        </authorList>
    </citation>
    <scope>NUCLEOTIDE SEQUENCE [LARGE SCALE GENOMIC DNA]</scope>
    <source>
        <strain evidence="10 11">SIID29052-01</strain>
    </source>
</reference>
<evidence type="ECO:0000256" key="2">
    <source>
        <dbReference type="ARBA" id="ARBA00001946"/>
    </source>
</evidence>
<keyword evidence="8 10" id="KW-0378">Hydrolase</keyword>
<dbReference type="RefSeq" id="WP_173084672.1">
    <property type="nucleotide sequence ID" value="NZ_BLTE01000010.1"/>
</dbReference>
<keyword evidence="6" id="KW-0645">Protease</keyword>
<dbReference type="PANTHER" id="PTHR34448:SF3">
    <property type="entry name" value="AMINOPEPTIDASE AMPS"/>
    <property type="match status" value="1"/>
</dbReference>
<evidence type="ECO:0000256" key="5">
    <source>
        <dbReference type="ARBA" id="ARBA00022438"/>
    </source>
</evidence>
<accession>A0A6V8LW28</accession>
<dbReference type="PRINTS" id="PR00919">
    <property type="entry name" value="THERMOPTASE"/>
</dbReference>
<evidence type="ECO:0000256" key="9">
    <source>
        <dbReference type="ARBA" id="ARBA00023049"/>
    </source>
</evidence>
<evidence type="ECO:0000256" key="4">
    <source>
        <dbReference type="ARBA" id="ARBA00008236"/>
    </source>
</evidence>
<protein>
    <submittedName>
        <fullName evidence="10">Aminopeptidase PepS</fullName>
        <ecNumber evidence="10">3.4.11.-</ecNumber>
    </submittedName>
</protein>
<dbReference type="Proteomes" id="UP000494245">
    <property type="component" value="Unassembled WGS sequence"/>
</dbReference>
<proteinExistence type="inferred from homology"/>
<dbReference type="GO" id="GO:0008237">
    <property type="term" value="F:metallopeptidase activity"/>
    <property type="evidence" value="ECO:0007669"/>
    <property type="project" value="UniProtKB-KW"/>
</dbReference>
<keyword evidence="11" id="KW-1185">Reference proteome</keyword>
<dbReference type="SUPFAM" id="SSF144052">
    <property type="entry name" value="Thermophilic metalloprotease-like"/>
    <property type="match status" value="1"/>
</dbReference>
<evidence type="ECO:0000256" key="1">
    <source>
        <dbReference type="ARBA" id="ARBA00001941"/>
    </source>
</evidence>
<dbReference type="EMBL" id="BLTE01000010">
    <property type="protein sequence ID" value="GFK94518.1"/>
    <property type="molecule type" value="Genomic_DNA"/>
</dbReference>
<keyword evidence="7" id="KW-0479">Metal-binding</keyword>
<evidence type="ECO:0000313" key="11">
    <source>
        <dbReference type="Proteomes" id="UP000494245"/>
    </source>
</evidence>
<dbReference type="GO" id="GO:0046872">
    <property type="term" value="F:metal ion binding"/>
    <property type="evidence" value="ECO:0007669"/>
    <property type="project" value="UniProtKB-KW"/>
</dbReference>
<organism evidence="10 11">
    <name type="scientific">Fundidesulfovibrio magnetotacticus</name>
    <dbReference type="NCBI Taxonomy" id="2730080"/>
    <lineage>
        <taxon>Bacteria</taxon>
        <taxon>Pseudomonadati</taxon>
        <taxon>Thermodesulfobacteriota</taxon>
        <taxon>Desulfovibrionia</taxon>
        <taxon>Desulfovibrionales</taxon>
        <taxon>Desulfovibrionaceae</taxon>
        <taxon>Fundidesulfovibrio</taxon>
    </lineage>
</organism>
<dbReference type="AlphaFoldDB" id="A0A6V8LW28"/>
<evidence type="ECO:0000256" key="3">
    <source>
        <dbReference type="ARBA" id="ARBA00001947"/>
    </source>
</evidence>
<gene>
    <name evidence="10" type="primary">pepS</name>
    <name evidence="10" type="ORF">NNJEOMEG_02364</name>
</gene>
<evidence type="ECO:0000313" key="10">
    <source>
        <dbReference type="EMBL" id="GFK94518.1"/>
    </source>
</evidence>
<evidence type="ECO:0000256" key="8">
    <source>
        <dbReference type="ARBA" id="ARBA00022801"/>
    </source>
</evidence>
<comment type="cofactor">
    <cofactor evidence="2">
        <name>Mg(2+)</name>
        <dbReference type="ChEBI" id="CHEBI:18420"/>
    </cofactor>
</comment>
<keyword evidence="9" id="KW-0482">Metalloprotease</keyword>
<dbReference type="EC" id="3.4.11.-" evidence="10"/>
<comment type="similarity">
    <text evidence="4">Belongs to the peptidase M29 family.</text>
</comment>
<dbReference type="InterPro" id="IPR000787">
    <property type="entry name" value="Peptidase_M29"/>
</dbReference>
<reference evidence="10 11" key="1">
    <citation type="submission" date="2020-04" db="EMBL/GenBank/DDBJ databases">
        <authorList>
            <consortium name="Desulfovibrio sp. FSS-1 genome sequencing consortium"/>
            <person name="Shimoshige H."/>
            <person name="Kobayashi H."/>
            <person name="Maekawa T."/>
        </authorList>
    </citation>
    <scope>NUCLEOTIDE SEQUENCE [LARGE SCALE GENOMIC DNA]</scope>
    <source>
        <strain evidence="10 11">SIID29052-01</strain>
    </source>
</reference>
<dbReference type="InterPro" id="IPR035097">
    <property type="entry name" value="M29_N-terminal"/>
</dbReference>
<dbReference type="GO" id="GO:0006508">
    <property type="term" value="P:proteolysis"/>
    <property type="evidence" value="ECO:0007669"/>
    <property type="project" value="UniProtKB-KW"/>
</dbReference>
<comment type="cofactor">
    <cofactor evidence="3">
        <name>Zn(2+)</name>
        <dbReference type="ChEBI" id="CHEBI:29105"/>
    </cofactor>
</comment>
<dbReference type="InterPro" id="IPR052170">
    <property type="entry name" value="M29_Exopeptidase"/>
</dbReference>